<evidence type="ECO:0000256" key="2">
    <source>
        <dbReference type="ARBA" id="ARBA00007532"/>
    </source>
</evidence>
<dbReference type="GO" id="GO:0004362">
    <property type="term" value="F:glutathione-disulfide reductase (NADPH) activity"/>
    <property type="evidence" value="ECO:0007669"/>
    <property type="project" value="UniProtKB-EC"/>
</dbReference>
<dbReference type="SUPFAM" id="SSF55424">
    <property type="entry name" value="FAD/NAD-linked reductases, dimerisation (C-terminal) domain"/>
    <property type="match status" value="1"/>
</dbReference>
<dbReference type="InterPro" id="IPR045012">
    <property type="entry name" value="NLP"/>
</dbReference>
<dbReference type="PANTHER" id="PTHR32002">
    <property type="entry name" value="PROTEIN NLP8"/>
    <property type="match status" value="1"/>
</dbReference>
<accession>A0A834GNB4</accession>
<dbReference type="InterPro" id="IPR055081">
    <property type="entry name" value="NLP1-9_GAF"/>
</dbReference>
<dbReference type="InterPro" id="IPR004099">
    <property type="entry name" value="Pyr_nucl-diS_OxRdtase_dimer"/>
</dbReference>
<dbReference type="Proteomes" id="UP000626092">
    <property type="component" value="Unassembled WGS sequence"/>
</dbReference>
<dbReference type="Pfam" id="PF02852">
    <property type="entry name" value="Pyr_redox_dim"/>
    <property type="match status" value="1"/>
</dbReference>
<dbReference type="Pfam" id="PF07992">
    <property type="entry name" value="Pyr_redox_2"/>
    <property type="match status" value="1"/>
</dbReference>
<evidence type="ECO:0000256" key="8">
    <source>
        <dbReference type="ARBA" id="ARBA00023002"/>
    </source>
</evidence>
<evidence type="ECO:0000256" key="4">
    <source>
        <dbReference type="ARBA" id="ARBA00012607"/>
    </source>
</evidence>
<evidence type="ECO:0000313" key="17">
    <source>
        <dbReference type="Proteomes" id="UP000626092"/>
    </source>
</evidence>
<gene>
    <name evidence="16" type="ORF">RHSIM_Rhsim07G0080500</name>
</gene>
<dbReference type="InterPro" id="IPR023753">
    <property type="entry name" value="FAD/NAD-binding_dom"/>
</dbReference>
<feature type="compositionally biased region" description="Basic residues" evidence="12">
    <location>
        <begin position="588"/>
        <end position="599"/>
    </location>
</feature>
<dbReference type="PRINTS" id="PR00368">
    <property type="entry name" value="FADPNR"/>
</dbReference>
<comment type="similarity">
    <text evidence="2">Belongs to the class-I pyridine nucleotide-disulfide oxidoreductase family.</text>
</comment>
<dbReference type="SUPFAM" id="SSF51905">
    <property type="entry name" value="FAD/NAD(P)-binding domain"/>
    <property type="match status" value="2"/>
</dbReference>
<dbReference type="FunFam" id="3.50.50.60:FF:000051">
    <property type="entry name" value="Glutathione reductase"/>
    <property type="match status" value="1"/>
</dbReference>
<name>A0A834GNB4_RHOSS</name>
<feature type="region of interest" description="Disordered" evidence="12">
    <location>
        <begin position="1264"/>
        <end position="1288"/>
    </location>
</feature>
<dbReference type="PANTHER" id="PTHR32002:SF35">
    <property type="entry name" value="PROTEIN NLP6"/>
    <property type="match status" value="1"/>
</dbReference>
<evidence type="ECO:0000259" key="15">
    <source>
        <dbReference type="Pfam" id="PF22922"/>
    </source>
</evidence>
<feature type="domain" description="FAD/NAD(P)-binding" evidence="14">
    <location>
        <begin position="953"/>
        <end position="1126"/>
    </location>
</feature>
<dbReference type="OrthoDB" id="6270329at2759"/>
<comment type="cofactor">
    <cofactor evidence="1">
        <name>FAD</name>
        <dbReference type="ChEBI" id="CHEBI:57692"/>
    </cofactor>
</comment>
<reference evidence="16" key="1">
    <citation type="submission" date="2019-11" db="EMBL/GenBank/DDBJ databases">
        <authorList>
            <person name="Liu Y."/>
            <person name="Hou J."/>
            <person name="Li T.-Q."/>
            <person name="Guan C.-H."/>
            <person name="Wu X."/>
            <person name="Wu H.-Z."/>
            <person name="Ling F."/>
            <person name="Zhang R."/>
            <person name="Shi X.-G."/>
            <person name="Ren J.-P."/>
            <person name="Chen E.-F."/>
            <person name="Sun J.-M."/>
        </authorList>
    </citation>
    <scope>NUCLEOTIDE SEQUENCE</scope>
    <source>
        <strain evidence="16">Adult_tree_wgs_1</strain>
        <tissue evidence="16">Leaves</tissue>
    </source>
</reference>
<evidence type="ECO:0000256" key="11">
    <source>
        <dbReference type="ARBA" id="ARBA00049142"/>
    </source>
</evidence>
<dbReference type="InterPro" id="IPR036188">
    <property type="entry name" value="FAD/NAD-bd_sf"/>
</dbReference>
<evidence type="ECO:0000259" key="13">
    <source>
        <dbReference type="Pfam" id="PF02852"/>
    </source>
</evidence>
<feature type="compositionally biased region" description="Polar residues" evidence="12">
    <location>
        <begin position="42"/>
        <end position="52"/>
    </location>
</feature>
<comment type="caution">
    <text evidence="16">The sequence shown here is derived from an EMBL/GenBank/DDBJ whole genome shotgun (WGS) entry which is preliminary data.</text>
</comment>
<comment type="subunit">
    <text evidence="3">Homodimer.</text>
</comment>
<feature type="compositionally biased region" description="Polar residues" evidence="12">
    <location>
        <begin position="1"/>
        <end position="16"/>
    </location>
</feature>
<dbReference type="Gene3D" id="3.30.390.30">
    <property type="match status" value="1"/>
</dbReference>
<organism evidence="16 17">
    <name type="scientific">Rhododendron simsii</name>
    <name type="common">Sims's rhododendron</name>
    <dbReference type="NCBI Taxonomy" id="118357"/>
    <lineage>
        <taxon>Eukaryota</taxon>
        <taxon>Viridiplantae</taxon>
        <taxon>Streptophyta</taxon>
        <taxon>Embryophyta</taxon>
        <taxon>Tracheophyta</taxon>
        <taxon>Spermatophyta</taxon>
        <taxon>Magnoliopsida</taxon>
        <taxon>eudicotyledons</taxon>
        <taxon>Gunneridae</taxon>
        <taxon>Pentapetalae</taxon>
        <taxon>asterids</taxon>
        <taxon>Ericales</taxon>
        <taxon>Ericaceae</taxon>
        <taxon>Ericoideae</taxon>
        <taxon>Rhodoreae</taxon>
        <taxon>Rhododendron</taxon>
    </lineage>
</organism>
<evidence type="ECO:0000256" key="6">
    <source>
        <dbReference type="ARBA" id="ARBA00022827"/>
    </source>
</evidence>
<feature type="compositionally biased region" description="Low complexity" evidence="12">
    <location>
        <begin position="69"/>
        <end position="79"/>
    </location>
</feature>
<proteinExistence type="inferred from homology"/>
<feature type="domain" description="NLP1-9 GAF" evidence="15">
    <location>
        <begin position="311"/>
        <end position="494"/>
    </location>
</feature>
<feature type="region of interest" description="Disordered" evidence="12">
    <location>
        <begin position="42"/>
        <end position="79"/>
    </location>
</feature>
<evidence type="ECO:0000256" key="3">
    <source>
        <dbReference type="ARBA" id="ARBA00011738"/>
    </source>
</evidence>
<keyword evidence="5" id="KW-0285">Flavoprotein</keyword>
<feature type="region of interest" description="Disordered" evidence="12">
    <location>
        <begin position="1"/>
        <end position="21"/>
    </location>
</feature>
<evidence type="ECO:0000259" key="14">
    <source>
        <dbReference type="Pfam" id="PF07992"/>
    </source>
</evidence>
<feature type="domain" description="Pyridine nucleotide-disulphide oxidoreductase dimerisation" evidence="13">
    <location>
        <begin position="1154"/>
        <end position="1262"/>
    </location>
</feature>
<keyword evidence="6" id="KW-0274">FAD</keyword>
<feature type="region of interest" description="Disordered" evidence="12">
    <location>
        <begin position="655"/>
        <end position="725"/>
    </location>
</feature>
<evidence type="ECO:0000256" key="5">
    <source>
        <dbReference type="ARBA" id="ARBA00022630"/>
    </source>
</evidence>
<feature type="compositionally biased region" description="Basic and acidic residues" evidence="12">
    <location>
        <begin position="668"/>
        <end position="687"/>
    </location>
</feature>
<keyword evidence="8" id="KW-0560">Oxidoreductase</keyword>
<dbReference type="EMBL" id="WJXA01000007">
    <property type="protein sequence ID" value="KAF7138023.1"/>
    <property type="molecule type" value="Genomic_DNA"/>
</dbReference>
<dbReference type="EC" id="1.8.1.7" evidence="4"/>
<evidence type="ECO:0000256" key="10">
    <source>
        <dbReference type="ARBA" id="ARBA00023284"/>
    </source>
</evidence>
<evidence type="ECO:0000256" key="1">
    <source>
        <dbReference type="ARBA" id="ARBA00001974"/>
    </source>
</evidence>
<dbReference type="Pfam" id="PF22922">
    <property type="entry name" value="GAF_NLP"/>
    <property type="match status" value="1"/>
</dbReference>
<evidence type="ECO:0000313" key="16">
    <source>
        <dbReference type="EMBL" id="KAF7138023.1"/>
    </source>
</evidence>
<evidence type="ECO:0000256" key="7">
    <source>
        <dbReference type="ARBA" id="ARBA00022857"/>
    </source>
</evidence>
<comment type="catalytic activity">
    <reaction evidence="11">
        <text>2 glutathione + NADP(+) = glutathione disulfide + NADPH + H(+)</text>
        <dbReference type="Rhea" id="RHEA:11740"/>
        <dbReference type="ChEBI" id="CHEBI:15378"/>
        <dbReference type="ChEBI" id="CHEBI:57783"/>
        <dbReference type="ChEBI" id="CHEBI:57925"/>
        <dbReference type="ChEBI" id="CHEBI:58297"/>
        <dbReference type="ChEBI" id="CHEBI:58349"/>
        <dbReference type="EC" id="1.8.1.7"/>
    </reaction>
</comment>
<feature type="region of interest" description="Disordered" evidence="12">
    <location>
        <begin position="567"/>
        <end position="601"/>
    </location>
</feature>
<sequence>MSTESTESTNPHTAAESSSLMDLDLDLDGPWQFDHIFFANPTSPFSLPSSDQPGPPLLDCSDDRDDEPAGNSASPSGGSTRLFYNCSEVSLDAGNPDSVAGSLPRIGGKRRLPPPSLGLTPLNPDWSCVIKERMAQALRYFKESNEQHVLAQVWAPVKSGGRYVLTTSGQPFVLDPRTNGLHQYRMVSLMYMFSVDGEDGGALGLPGRVFQKKLPEWTPNVQYYSTEEYPRLTHALVHNVQGSLALPVFEPSGESCVGVLELIMTSPKINYAPEVDKVCKALEVWNEFIISVSLQAVNLRSSEILDHPITQICNEGRQKALAEILEILTVVCETHKLPLAQTWVPCRHRNVLAIGGGLKKSCSSFDGSCMGQICMSTTDVAVYVVDAHMWGFREACAEHHLQKGQGVAGRAFASQNSSFCEDITQFSKTEYPLVHYARMFGLTSAFAICLQSTHTRNDDYILEFFLPPDIGDKRDQLKLLGSILVTVKQHHQSLKVVSGKEHEGEGRCVEIIKASMGEILGSEIESVQVLQSAIFPPGPVTLQNGPEMELLDSPQQQLRIDVDSITSGGSSGGAVEIQNGVSFPDRRHMSKKSERKRGKAEKSISLEVLQQYFAGSLKDAAKSLGGKFIRVGGEFKLASLDASSLPVAASLNVPNRQNAAGSKPPNLGEEKHEFMTPDESGSQHHEGSSPSNSGSGLRDESCGTPTSDGSSLGVPCLGNQHSSQNDLTVSPLHEKHVKVCSSLELTCQPAAAFFTPDANVATQSREKIGGTLIGDAGSPHDLSPAAVHVLFDDRVPLRSELECREGIVASTDRMPHMLAGQEVETVTIKATRVLFSGRCVLRGCVHKKVLVYASKFFLMNLKSHGFGWKYDAEPKHDWSTLMANKNAELQRLIGIYKNILNNAGVTLIEGCGKVGCCVAILSLRHNCGSTYSGCRWKALLGKVHFNCSRGAPLPEIPGREFAIDSYAALDLRSKPEKVAIVGGGYIALEFAGIFNGLKSEAHIFIRQKKVLRGFNEEVRDFVAEQMSLRGIEFHPEESPQAILKSADGSLTLKTSKGAIEGFSHVMFATGRKPNTKNLGLEKVGVKMTKDGAIEVDEYSRTSVPSILAVGDVTNRINLTPFALMEGVALAKTLCGNDPTKPDYSYSMSLHVLAVPSTVFSQPPIGQVGISEEQAVKEYGDVDVFTANFRPLKATLSGLPDRIFMELIVCAKTRKVLGLHMCGEDSPEIVQGFAVAVKAGLTKDDFDVTVGIHPTAAEELVTMRTPSQKIRSGSPLEGKDSEVKAAAGV</sequence>
<evidence type="ECO:0000256" key="9">
    <source>
        <dbReference type="ARBA" id="ARBA00023157"/>
    </source>
</evidence>
<keyword evidence="10" id="KW-0676">Redox-active center</keyword>
<keyword evidence="7" id="KW-0521">NADP</keyword>
<dbReference type="Gene3D" id="3.50.50.60">
    <property type="entry name" value="FAD/NAD(P)-binding domain"/>
    <property type="match status" value="2"/>
</dbReference>
<protein>
    <recommendedName>
        <fullName evidence="4">glutathione-disulfide reductase</fullName>
        <ecNumber evidence="4">1.8.1.7</ecNumber>
    </recommendedName>
</protein>
<keyword evidence="9" id="KW-1015">Disulfide bond</keyword>
<dbReference type="InterPro" id="IPR016156">
    <property type="entry name" value="FAD/NAD-linked_Rdtase_dimer_sf"/>
</dbReference>
<dbReference type="GO" id="GO:0003700">
    <property type="term" value="F:DNA-binding transcription factor activity"/>
    <property type="evidence" value="ECO:0007669"/>
    <property type="project" value="InterPro"/>
</dbReference>
<evidence type="ECO:0000256" key="12">
    <source>
        <dbReference type="SAM" id="MobiDB-lite"/>
    </source>
</evidence>
<keyword evidence="17" id="KW-1185">Reference proteome</keyword>